<dbReference type="InterPro" id="IPR036736">
    <property type="entry name" value="ACP-like_sf"/>
</dbReference>
<dbReference type="Gene3D" id="3.40.50.980">
    <property type="match status" value="2"/>
</dbReference>
<dbReference type="SUPFAM" id="SSF47336">
    <property type="entry name" value="ACP-like"/>
    <property type="match status" value="1"/>
</dbReference>
<gene>
    <name evidence="2" type="ORF">L2764_01745</name>
</gene>
<proteinExistence type="predicted"/>
<dbReference type="InterPro" id="IPR025110">
    <property type="entry name" value="AMP-bd_C"/>
</dbReference>
<evidence type="ECO:0000313" key="3">
    <source>
        <dbReference type="Proteomes" id="UP001203423"/>
    </source>
</evidence>
<dbReference type="Pfam" id="PF13193">
    <property type="entry name" value="AMP-binding_C"/>
    <property type="match status" value="1"/>
</dbReference>
<dbReference type="EMBL" id="JAKIKS010000003">
    <property type="protein sequence ID" value="MCL1123235.1"/>
    <property type="molecule type" value="Genomic_DNA"/>
</dbReference>
<evidence type="ECO:0000259" key="1">
    <source>
        <dbReference type="PROSITE" id="PS50075"/>
    </source>
</evidence>
<dbReference type="PANTHER" id="PTHR45527:SF1">
    <property type="entry name" value="FATTY ACID SYNTHASE"/>
    <property type="match status" value="1"/>
</dbReference>
<dbReference type="Pfam" id="PF00501">
    <property type="entry name" value="AMP-binding"/>
    <property type="match status" value="1"/>
</dbReference>
<dbReference type="InterPro" id="IPR009081">
    <property type="entry name" value="PP-bd_ACP"/>
</dbReference>
<dbReference type="Gene3D" id="2.30.38.10">
    <property type="entry name" value="Luciferase, Domain 3"/>
    <property type="match status" value="1"/>
</dbReference>
<dbReference type="NCBIfam" id="TIGR01733">
    <property type="entry name" value="AA-adenyl-dom"/>
    <property type="match status" value="1"/>
</dbReference>
<protein>
    <submittedName>
        <fullName evidence="2">Non-ribosomal peptide synthetase</fullName>
    </submittedName>
</protein>
<organism evidence="2 3">
    <name type="scientific">Shewanella surugensis</name>
    <dbReference type="NCBI Taxonomy" id="212020"/>
    <lineage>
        <taxon>Bacteria</taxon>
        <taxon>Pseudomonadati</taxon>
        <taxon>Pseudomonadota</taxon>
        <taxon>Gammaproteobacteria</taxon>
        <taxon>Alteromonadales</taxon>
        <taxon>Shewanellaceae</taxon>
        <taxon>Shewanella</taxon>
    </lineage>
</organism>
<evidence type="ECO:0000313" key="2">
    <source>
        <dbReference type="EMBL" id="MCL1123235.1"/>
    </source>
</evidence>
<reference evidence="2 3" key="1">
    <citation type="submission" date="2022-01" db="EMBL/GenBank/DDBJ databases">
        <title>Whole genome-based taxonomy of the Shewanellaceae.</title>
        <authorList>
            <person name="Martin-Rodriguez A.J."/>
        </authorList>
    </citation>
    <scope>NUCLEOTIDE SEQUENCE [LARGE SCALE GENOMIC DNA]</scope>
    <source>
        <strain evidence="2 3">DSM 17177</strain>
    </source>
</reference>
<accession>A0ABT0L772</accession>
<dbReference type="RefSeq" id="WP_248938521.1">
    <property type="nucleotide sequence ID" value="NZ_JAKIKS010000003.1"/>
</dbReference>
<dbReference type="PROSITE" id="PS00455">
    <property type="entry name" value="AMP_BINDING"/>
    <property type="match status" value="1"/>
</dbReference>
<dbReference type="InterPro" id="IPR000873">
    <property type="entry name" value="AMP-dep_synth/lig_dom"/>
</dbReference>
<dbReference type="InterPro" id="IPR045851">
    <property type="entry name" value="AMP-bd_C_sf"/>
</dbReference>
<dbReference type="CDD" id="cd05930">
    <property type="entry name" value="A_NRPS"/>
    <property type="match status" value="1"/>
</dbReference>
<dbReference type="Gene3D" id="3.30.300.30">
    <property type="match status" value="1"/>
</dbReference>
<dbReference type="InterPro" id="IPR020845">
    <property type="entry name" value="AMP-binding_CS"/>
</dbReference>
<keyword evidence="3" id="KW-1185">Reference proteome</keyword>
<dbReference type="PROSITE" id="PS50075">
    <property type="entry name" value="CARRIER"/>
    <property type="match status" value="1"/>
</dbReference>
<dbReference type="InterPro" id="IPR010071">
    <property type="entry name" value="AA_adenyl_dom"/>
</dbReference>
<sequence>MALNQLLHSVLNRSFDMFSDNIAIRTDDREVTYEQLNIMSDIIAEDLINKGINVGDVIAVYLNKSAAMIACLLGIIKAGGVYLPLDTSFPEERLKYMLDNAHTKGIIDDIQDKAFPVNHDLLNIDLNRINWHQAVSFEPPTFDDSNPCYVIYTSGSTGRPKGVLVSHRTVVGYLRWMQEAFSLQSTDVVLAQTTFSFDVSVWEMFWPLCVGASCAVIADEKKYDPQQLAAFMLDHDVSVAQFVPTALHTIADAEVFQRCVLLRHLFSGGEALDQALVAQLSQQTSATIHNLYGPTEATIFCFHWIAQPNKRSGYVPIGKPIPQAKAYVLDEKGLPVPQGQTGELYLAGDILAKGYINNQSMTDARFVDNPFIDAFFIEKRMYQTGDRVRQHEDGVMEYLGRMDRQVKIRGHRIELSEIESVIFNLNEIKNVAVSYEDSNENDRGSKLNKKELKAYYTLKDGAELNAQEIKDYLSQYLPFYMCPSQFIALEKMPTLNNAKTDYSQLAVVKKIIAKIKREYIMPISKNSIKNDVESKITSIWKQILNKESISLNDNFFDVGGNSLLMAKVHRQIKTNIAEHVSIMDLLQYPTIKKISQYIDKR</sequence>
<feature type="domain" description="Carrier" evidence="1">
    <location>
        <begin position="527"/>
        <end position="601"/>
    </location>
</feature>
<name>A0ABT0L772_9GAMM</name>
<dbReference type="Proteomes" id="UP001203423">
    <property type="component" value="Unassembled WGS sequence"/>
</dbReference>
<dbReference type="SUPFAM" id="SSF56801">
    <property type="entry name" value="Acetyl-CoA synthetase-like"/>
    <property type="match status" value="1"/>
</dbReference>
<dbReference type="PANTHER" id="PTHR45527">
    <property type="entry name" value="NONRIBOSOMAL PEPTIDE SYNTHETASE"/>
    <property type="match status" value="1"/>
</dbReference>
<comment type="caution">
    <text evidence="2">The sequence shown here is derived from an EMBL/GenBank/DDBJ whole genome shotgun (WGS) entry which is preliminary data.</text>
</comment>
<dbReference type="Gene3D" id="1.10.1200.10">
    <property type="entry name" value="ACP-like"/>
    <property type="match status" value="1"/>
</dbReference>
<dbReference type="Pfam" id="PF00550">
    <property type="entry name" value="PP-binding"/>
    <property type="match status" value="1"/>
</dbReference>